<evidence type="ECO:0000256" key="11">
    <source>
        <dbReference type="PROSITE-ProRule" id="PRU00191"/>
    </source>
</evidence>
<keyword evidence="2" id="KW-0808">Transferase</keyword>
<keyword evidence="4" id="KW-0418">Kinase</keyword>
<comment type="catalytic activity">
    <reaction evidence="7">
        <text>L-tyrosyl-[protein] + ATP = O-phospho-L-tyrosyl-[protein] + ADP + H(+)</text>
        <dbReference type="Rhea" id="RHEA:10596"/>
        <dbReference type="Rhea" id="RHEA-COMP:10136"/>
        <dbReference type="Rhea" id="RHEA-COMP:20101"/>
        <dbReference type="ChEBI" id="CHEBI:15378"/>
        <dbReference type="ChEBI" id="CHEBI:30616"/>
        <dbReference type="ChEBI" id="CHEBI:46858"/>
        <dbReference type="ChEBI" id="CHEBI:61978"/>
        <dbReference type="ChEBI" id="CHEBI:456216"/>
        <dbReference type="EC" id="2.7.10.2"/>
    </reaction>
</comment>
<evidence type="ECO:0000256" key="1">
    <source>
        <dbReference type="ARBA" id="ARBA00011903"/>
    </source>
</evidence>
<dbReference type="Pfam" id="PF00017">
    <property type="entry name" value="SH2"/>
    <property type="match status" value="1"/>
</dbReference>
<keyword evidence="6" id="KW-0829">Tyrosine-protein kinase</keyword>
<dbReference type="Proteomes" id="UP000663825">
    <property type="component" value="Unassembled WGS sequence"/>
</dbReference>
<feature type="binding site" evidence="12">
    <location>
        <position position="263"/>
    </location>
    <ligand>
        <name>ATP</name>
        <dbReference type="ChEBI" id="CHEBI:30616"/>
    </ligand>
</feature>
<dbReference type="Pfam" id="PF07714">
    <property type="entry name" value="PK_Tyr_Ser-Thr"/>
    <property type="match status" value="1"/>
</dbReference>
<evidence type="ECO:0000259" key="13">
    <source>
        <dbReference type="PROSITE" id="PS50001"/>
    </source>
</evidence>
<evidence type="ECO:0000313" key="18">
    <source>
        <dbReference type="EMBL" id="CAF4197285.1"/>
    </source>
</evidence>
<evidence type="ECO:0000256" key="5">
    <source>
        <dbReference type="ARBA" id="ARBA00022840"/>
    </source>
</evidence>
<dbReference type="Proteomes" id="UP000663851">
    <property type="component" value="Unassembled WGS sequence"/>
</dbReference>
<dbReference type="SMART" id="SM00219">
    <property type="entry name" value="TyrKc"/>
    <property type="match status" value="1"/>
</dbReference>
<evidence type="ECO:0000259" key="14">
    <source>
        <dbReference type="PROSITE" id="PS50011"/>
    </source>
</evidence>
<feature type="binding site" evidence="9">
    <location>
        <position position="362"/>
    </location>
    <ligand>
        <name>ATP</name>
        <dbReference type="ChEBI" id="CHEBI:30616"/>
    </ligand>
</feature>
<evidence type="ECO:0000313" key="17">
    <source>
        <dbReference type="EMBL" id="CAF4161484.1"/>
    </source>
</evidence>
<dbReference type="PRINTS" id="PR00109">
    <property type="entry name" value="TYRKINASE"/>
</dbReference>
<feature type="binding site" evidence="10">
    <location>
        <position position="363"/>
    </location>
    <ligand>
        <name>Mg(2+)</name>
        <dbReference type="ChEBI" id="CHEBI:18420"/>
    </ligand>
</feature>
<dbReference type="PANTHER" id="PTHR24418">
    <property type="entry name" value="TYROSINE-PROTEIN KINASE"/>
    <property type="match status" value="1"/>
</dbReference>
<dbReference type="PROSITE" id="PS50011">
    <property type="entry name" value="PROTEIN_KINASE_DOM"/>
    <property type="match status" value="1"/>
</dbReference>
<evidence type="ECO:0000256" key="2">
    <source>
        <dbReference type="ARBA" id="ARBA00022679"/>
    </source>
</evidence>
<evidence type="ECO:0000256" key="6">
    <source>
        <dbReference type="ARBA" id="ARBA00023137"/>
    </source>
</evidence>
<feature type="domain" description="Protein kinase" evidence="14">
    <location>
        <begin position="231"/>
        <end position="499"/>
    </location>
</feature>
<dbReference type="PROSITE" id="PS00109">
    <property type="entry name" value="PROTEIN_KINASE_TYR"/>
    <property type="match status" value="1"/>
</dbReference>
<evidence type="ECO:0000256" key="4">
    <source>
        <dbReference type="ARBA" id="ARBA00022777"/>
    </source>
</evidence>
<dbReference type="InterPro" id="IPR020635">
    <property type="entry name" value="Tyr_kinase_cat_dom"/>
</dbReference>
<evidence type="ECO:0000313" key="16">
    <source>
        <dbReference type="EMBL" id="CAF3562939.1"/>
    </source>
</evidence>
<organism evidence="17 19">
    <name type="scientific">Rotaria socialis</name>
    <dbReference type="NCBI Taxonomy" id="392032"/>
    <lineage>
        <taxon>Eukaryota</taxon>
        <taxon>Metazoa</taxon>
        <taxon>Spiralia</taxon>
        <taxon>Gnathifera</taxon>
        <taxon>Rotifera</taxon>
        <taxon>Eurotatoria</taxon>
        <taxon>Bdelloidea</taxon>
        <taxon>Philodinida</taxon>
        <taxon>Philodinidae</taxon>
        <taxon>Rotaria</taxon>
    </lineage>
</organism>
<name>A0A819YNM9_9BILA</name>
<dbReference type="SUPFAM" id="SSF56112">
    <property type="entry name" value="Protein kinase-like (PK-like)"/>
    <property type="match status" value="1"/>
</dbReference>
<protein>
    <recommendedName>
        <fullName evidence="1">non-specific protein-tyrosine kinase</fullName>
        <ecNumber evidence="1">2.7.10.2</ecNumber>
    </recommendedName>
</protein>
<proteinExistence type="predicted"/>
<evidence type="ECO:0000256" key="7">
    <source>
        <dbReference type="ARBA" id="ARBA00051245"/>
    </source>
</evidence>
<accession>A0A819YNM9</accession>
<dbReference type="EMBL" id="CAJNYD010004028">
    <property type="protein sequence ID" value="CAF3562939.1"/>
    <property type="molecule type" value="Genomic_DNA"/>
</dbReference>
<keyword evidence="3 9" id="KW-0547">Nucleotide-binding</keyword>
<reference evidence="17" key="1">
    <citation type="submission" date="2021-02" db="EMBL/GenBank/DDBJ databases">
        <authorList>
            <person name="Nowell W R."/>
        </authorList>
    </citation>
    <scope>NUCLEOTIDE SEQUENCE</scope>
</reference>
<dbReference type="EC" id="2.7.10.2" evidence="1"/>
<dbReference type="OrthoDB" id="4062651at2759"/>
<comment type="caution">
    <text evidence="17">The sequence shown here is derived from an EMBL/GenBank/DDBJ whole genome shotgun (WGS) entry which is preliminary data.</text>
</comment>
<evidence type="ECO:0000313" key="15">
    <source>
        <dbReference type="EMBL" id="CAF3283473.1"/>
    </source>
</evidence>
<evidence type="ECO:0000256" key="8">
    <source>
        <dbReference type="PIRSR" id="PIRSR000615-1"/>
    </source>
</evidence>
<dbReference type="Proteomes" id="UP000663873">
    <property type="component" value="Unassembled WGS sequence"/>
</dbReference>
<dbReference type="EMBL" id="CAJOBP010000586">
    <property type="protein sequence ID" value="CAF4197285.1"/>
    <property type="molecule type" value="Genomic_DNA"/>
</dbReference>
<feature type="active site" description="Proton acceptor" evidence="8">
    <location>
        <position position="358"/>
    </location>
</feature>
<dbReference type="Gene3D" id="3.30.505.10">
    <property type="entry name" value="SH2 domain"/>
    <property type="match status" value="1"/>
</dbReference>
<dbReference type="InterPro" id="IPR011009">
    <property type="entry name" value="Kinase-like_dom_sf"/>
</dbReference>
<keyword evidence="20" id="KW-1185">Reference proteome</keyword>
<dbReference type="GO" id="GO:0046872">
    <property type="term" value="F:metal ion binding"/>
    <property type="evidence" value="ECO:0007669"/>
    <property type="project" value="UniProtKB-KW"/>
</dbReference>
<keyword evidence="5 9" id="KW-0067">ATP-binding</keyword>
<dbReference type="EMBL" id="CAJNXB010002881">
    <property type="protein sequence ID" value="CAF3283473.1"/>
    <property type="molecule type" value="Genomic_DNA"/>
</dbReference>
<dbReference type="GO" id="GO:0005524">
    <property type="term" value="F:ATP binding"/>
    <property type="evidence" value="ECO:0007669"/>
    <property type="project" value="UniProtKB-UniRule"/>
</dbReference>
<dbReference type="CDD" id="cd00192">
    <property type="entry name" value="PTKc"/>
    <property type="match status" value="1"/>
</dbReference>
<dbReference type="PROSITE" id="PS00107">
    <property type="entry name" value="PROTEIN_KINASE_ATP"/>
    <property type="match status" value="1"/>
</dbReference>
<dbReference type="GO" id="GO:0004715">
    <property type="term" value="F:non-membrane spanning protein tyrosine kinase activity"/>
    <property type="evidence" value="ECO:0007669"/>
    <property type="project" value="UniProtKB-EC"/>
</dbReference>
<dbReference type="InterPro" id="IPR008266">
    <property type="entry name" value="Tyr_kinase_AS"/>
</dbReference>
<keyword evidence="11" id="KW-0727">SH2 domain</keyword>
<dbReference type="InterPro" id="IPR017441">
    <property type="entry name" value="Protein_kinase_ATP_BS"/>
</dbReference>
<sequence length="517" mass="60466">MESDKLISTIRSSLVPRSSKLQKDIRCSQRRSTTCVTSMPNNTNKKTNYVQLYKPIYIADCCRSINAKCSYEKGDEFELVAEINEEYKHLIHLRTNSECIINRRSLQLDSETPLRLGSDDRGVIQRCLLQYNVPGAYLIRRSNTESNSFVLSIAQVSNQRHAEDWHYLIHTDPISYRFYFAQESRLQNLSFTSFQQLIQDENVRKFIPLSEIIPCRIEFEEDLWHIPTRNLTFQFPIGKGEFGEVWRALWKHGHRSIPVAVKKLNPLRHDKATIDSFIREIETMKTLRNNFIVACYGVAQDINKNETLLITELMENGDLKNWLKFHQDVPSENIIISYAYDVCRGMLFLEQKSCLHRDLACRNLLLSDGGKTIKIADFGLSTIVNKDDFLQRNEVYSNKVPIRWTAPEVLQDRATYSIKSDVWSFGIVLIEIWLKGDDPYPEEKSFDSIRALVFSGYVHLKPLKCSKQFYNRLILPCLYYESYQRPSFKTLGERLNRWNEEKDEYDRLNRPCVKDAS</sequence>
<dbReference type="EMBL" id="CAJOBO010000204">
    <property type="protein sequence ID" value="CAF4161484.1"/>
    <property type="molecule type" value="Genomic_DNA"/>
</dbReference>
<keyword evidence="10" id="KW-0479">Metal-binding</keyword>
<keyword evidence="10" id="KW-0460">Magnesium</keyword>
<dbReference type="InterPro" id="IPR050198">
    <property type="entry name" value="Non-receptor_tyrosine_kinases"/>
</dbReference>
<evidence type="ECO:0000256" key="3">
    <source>
        <dbReference type="ARBA" id="ARBA00022741"/>
    </source>
</evidence>
<dbReference type="CDD" id="cd00173">
    <property type="entry name" value="SH2"/>
    <property type="match status" value="1"/>
</dbReference>
<evidence type="ECO:0000313" key="20">
    <source>
        <dbReference type="Proteomes" id="UP000663873"/>
    </source>
</evidence>
<dbReference type="Proteomes" id="UP000663833">
    <property type="component" value="Unassembled WGS sequence"/>
</dbReference>
<dbReference type="InterPro" id="IPR000980">
    <property type="entry name" value="SH2"/>
</dbReference>
<dbReference type="InterPro" id="IPR001245">
    <property type="entry name" value="Ser-Thr/Tyr_kinase_cat_dom"/>
</dbReference>
<dbReference type="AlphaFoldDB" id="A0A819YNM9"/>
<dbReference type="InterPro" id="IPR000719">
    <property type="entry name" value="Prot_kinase_dom"/>
</dbReference>
<evidence type="ECO:0000256" key="12">
    <source>
        <dbReference type="PROSITE-ProRule" id="PRU10141"/>
    </source>
</evidence>
<dbReference type="SUPFAM" id="SSF55550">
    <property type="entry name" value="SH2 domain"/>
    <property type="match status" value="1"/>
</dbReference>
<evidence type="ECO:0000256" key="9">
    <source>
        <dbReference type="PIRSR" id="PIRSR000615-2"/>
    </source>
</evidence>
<gene>
    <name evidence="17" type="ORF">HFQ381_LOCUS4997</name>
    <name evidence="16" type="ORF">LUA448_LOCUS28549</name>
    <name evidence="15" type="ORF">TIS948_LOCUS17034</name>
    <name evidence="18" type="ORF">UJA718_LOCUS6320</name>
</gene>
<feature type="binding site" evidence="10">
    <location>
        <position position="377"/>
    </location>
    <ligand>
        <name>Mg(2+)</name>
        <dbReference type="ChEBI" id="CHEBI:18420"/>
    </ligand>
</feature>
<evidence type="ECO:0000313" key="19">
    <source>
        <dbReference type="Proteomes" id="UP000663851"/>
    </source>
</evidence>
<dbReference type="InterPro" id="IPR036860">
    <property type="entry name" value="SH2_dom_sf"/>
</dbReference>
<evidence type="ECO:0000256" key="10">
    <source>
        <dbReference type="PIRSR" id="PIRSR000615-3"/>
    </source>
</evidence>
<dbReference type="PROSITE" id="PS50001">
    <property type="entry name" value="SH2"/>
    <property type="match status" value="1"/>
</dbReference>
<dbReference type="Gene3D" id="1.10.510.10">
    <property type="entry name" value="Transferase(Phosphotransferase) domain 1"/>
    <property type="match status" value="1"/>
</dbReference>
<feature type="domain" description="SH2" evidence="13">
    <location>
        <begin position="114"/>
        <end position="199"/>
    </location>
</feature>